<evidence type="ECO:0000256" key="2">
    <source>
        <dbReference type="SAM" id="SignalP"/>
    </source>
</evidence>
<keyword evidence="1" id="KW-0812">Transmembrane</keyword>
<evidence type="ECO:0000256" key="1">
    <source>
        <dbReference type="SAM" id="Phobius"/>
    </source>
</evidence>
<dbReference type="Proteomes" id="UP000005408">
    <property type="component" value="Unassembled WGS sequence"/>
</dbReference>
<evidence type="ECO:0000313" key="3">
    <source>
        <dbReference type="EnsemblMetazoa" id="G34887.11:cds"/>
    </source>
</evidence>
<organism evidence="3 4">
    <name type="scientific">Magallana gigas</name>
    <name type="common">Pacific oyster</name>
    <name type="synonym">Crassostrea gigas</name>
    <dbReference type="NCBI Taxonomy" id="29159"/>
    <lineage>
        <taxon>Eukaryota</taxon>
        <taxon>Metazoa</taxon>
        <taxon>Spiralia</taxon>
        <taxon>Lophotrochozoa</taxon>
        <taxon>Mollusca</taxon>
        <taxon>Bivalvia</taxon>
        <taxon>Autobranchia</taxon>
        <taxon>Pteriomorphia</taxon>
        <taxon>Ostreida</taxon>
        <taxon>Ostreoidea</taxon>
        <taxon>Ostreidae</taxon>
        <taxon>Magallana</taxon>
    </lineage>
</organism>
<dbReference type="EnsemblMetazoa" id="G34887.11">
    <property type="protein sequence ID" value="G34887.11:cds"/>
    <property type="gene ID" value="G34887"/>
</dbReference>
<keyword evidence="1" id="KW-0472">Membrane</keyword>
<feature type="chain" id="PRO_5042431974" evidence="2">
    <location>
        <begin position="26"/>
        <end position="363"/>
    </location>
</feature>
<dbReference type="AlphaFoldDB" id="A0A8W8MWC2"/>
<evidence type="ECO:0000313" key="4">
    <source>
        <dbReference type="Proteomes" id="UP000005408"/>
    </source>
</evidence>
<feature type="transmembrane region" description="Helical" evidence="1">
    <location>
        <begin position="340"/>
        <end position="358"/>
    </location>
</feature>
<feature type="signal peptide" evidence="2">
    <location>
        <begin position="1"/>
        <end position="25"/>
    </location>
</feature>
<sequence length="363" mass="38928">MQVFQVFQGFLLLNVALITIPSTAGFKCSKCADIRSVQINNTNSGLVFTVGSLKLPPRSSLCEASTNGEDVTGVSIVDCPPKSLGGSRDNRCVHYNGALDISVKVNQGEVNVRYEGTFRDCLLEYISASSSCANQMYTLPEDSKLRAEALSTSPHDLTPYSVTVDFSGEKCVSDANGNFPSEGLKCAQCADIRNAQILKNTVPDFTLDIGSLILPSNRQCESAQGVSVVKCPQNSPSGSLVNRCVHYSGTLDLTIKVGTSGEVKVRYEGTYRDCLLENIFASGSCADQVTVLPYDSKLRAAAISTSPYDLSTYSVTVEFNGRKCVSDNQGIVLAVNKSPLIVAMTGCNMFVIVASYIISKVYS</sequence>
<name>A0A8W8MWC2_MAGGI</name>
<accession>A0A8W8MWC2</accession>
<dbReference type="EnsemblMetazoa" id="G34887.6">
    <property type="protein sequence ID" value="G34887.6:cds"/>
    <property type="gene ID" value="G34887"/>
</dbReference>
<reference evidence="3" key="1">
    <citation type="submission" date="2022-08" db="UniProtKB">
        <authorList>
            <consortium name="EnsemblMetazoa"/>
        </authorList>
    </citation>
    <scope>IDENTIFICATION</scope>
    <source>
        <strain evidence="3">05x7-T-G4-1.051#20</strain>
    </source>
</reference>
<keyword evidence="4" id="KW-1185">Reference proteome</keyword>
<keyword evidence="2" id="KW-0732">Signal</keyword>
<proteinExistence type="predicted"/>
<protein>
    <submittedName>
        <fullName evidence="3">Uncharacterized protein</fullName>
    </submittedName>
</protein>
<keyword evidence="1" id="KW-1133">Transmembrane helix</keyword>